<feature type="compositionally biased region" description="Basic residues" evidence="1">
    <location>
        <begin position="39"/>
        <end position="52"/>
    </location>
</feature>
<keyword evidence="3" id="KW-1185">Reference proteome</keyword>
<feature type="region of interest" description="Disordered" evidence="1">
    <location>
        <begin position="75"/>
        <end position="104"/>
    </location>
</feature>
<dbReference type="Proteomes" id="UP001600888">
    <property type="component" value="Unassembled WGS sequence"/>
</dbReference>
<accession>A0ABR4FEI4</accession>
<protein>
    <submittedName>
        <fullName evidence="2">Uncharacterized protein</fullName>
    </submittedName>
</protein>
<comment type="caution">
    <text evidence="2">The sequence shown here is derived from an EMBL/GenBank/DDBJ whole genome shotgun (WGS) entry which is preliminary data.</text>
</comment>
<reference evidence="2 3" key="1">
    <citation type="submission" date="2024-03" db="EMBL/GenBank/DDBJ databases">
        <title>A high-quality draft genome sequence of Diaporthe vaccinii, a causative agent of upright dieback and viscid rot disease in cranberry plants.</title>
        <authorList>
            <person name="Sarrasin M."/>
            <person name="Lang B.F."/>
            <person name="Burger G."/>
        </authorList>
    </citation>
    <scope>NUCLEOTIDE SEQUENCE [LARGE SCALE GENOMIC DNA]</scope>
    <source>
        <strain evidence="2 3">IS7</strain>
    </source>
</reference>
<gene>
    <name evidence="2" type="ORF">FJTKL_07957</name>
</gene>
<feature type="region of interest" description="Disordered" evidence="1">
    <location>
        <begin position="27"/>
        <end position="52"/>
    </location>
</feature>
<sequence length="104" mass="11812">MGDLGLAWAARLCVAIAQRVQKKSSLVRFPSPGRDKKKQERRRRGVSRSHGRKKVLMSVDGLTYSFVLAGANECRTRRRRGQPKRTAAGFGDKQREYGYNEETD</sequence>
<name>A0ABR4FEI4_9PEZI</name>
<evidence type="ECO:0000313" key="2">
    <source>
        <dbReference type="EMBL" id="KAL2292915.1"/>
    </source>
</evidence>
<organism evidence="2 3">
    <name type="scientific">Diaporthe vaccinii</name>
    <dbReference type="NCBI Taxonomy" id="105482"/>
    <lineage>
        <taxon>Eukaryota</taxon>
        <taxon>Fungi</taxon>
        <taxon>Dikarya</taxon>
        <taxon>Ascomycota</taxon>
        <taxon>Pezizomycotina</taxon>
        <taxon>Sordariomycetes</taxon>
        <taxon>Sordariomycetidae</taxon>
        <taxon>Diaporthales</taxon>
        <taxon>Diaporthaceae</taxon>
        <taxon>Diaporthe</taxon>
        <taxon>Diaporthe eres species complex</taxon>
    </lineage>
</organism>
<evidence type="ECO:0000313" key="3">
    <source>
        <dbReference type="Proteomes" id="UP001600888"/>
    </source>
</evidence>
<evidence type="ECO:0000256" key="1">
    <source>
        <dbReference type="SAM" id="MobiDB-lite"/>
    </source>
</evidence>
<proteinExistence type="predicted"/>
<dbReference type="EMBL" id="JBAWTH010000002">
    <property type="protein sequence ID" value="KAL2292915.1"/>
    <property type="molecule type" value="Genomic_DNA"/>
</dbReference>